<dbReference type="Gramene" id="AET7Gv20427100.10">
    <property type="protein sequence ID" value="AET7Gv20427100.10"/>
    <property type="gene ID" value="AET7Gv20427100"/>
</dbReference>
<reference evidence="2" key="2">
    <citation type="journal article" date="2017" name="Nat. Plants">
        <title>The Aegilops tauschii genome reveals multiple impacts of transposons.</title>
        <authorList>
            <person name="Zhao G."/>
            <person name="Zou C."/>
            <person name="Li K."/>
            <person name="Wang K."/>
            <person name="Li T."/>
            <person name="Gao L."/>
            <person name="Zhang X."/>
            <person name="Wang H."/>
            <person name="Yang Z."/>
            <person name="Liu X."/>
            <person name="Jiang W."/>
            <person name="Mao L."/>
            <person name="Kong X."/>
            <person name="Jiao Y."/>
            <person name="Jia J."/>
        </authorList>
    </citation>
    <scope>NUCLEOTIDE SEQUENCE [LARGE SCALE GENOMIC DNA]</scope>
    <source>
        <strain evidence="2">cv. AL8/78</strain>
    </source>
</reference>
<sequence length="35" mass="3969">VFSCILTIEGRLTEACIVALDMLCSFWLYLLKSLC</sequence>
<reference evidence="2" key="1">
    <citation type="journal article" date="2014" name="Science">
        <title>Ancient hybridizations among the ancestral genomes of bread wheat.</title>
        <authorList>
            <consortium name="International Wheat Genome Sequencing Consortium,"/>
            <person name="Marcussen T."/>
            <person name="Sandve S.R."/>
            <person name="Heier L."/>
            <person name="Spannagl M."/>
            <person name="Pfeifer M."/>
            <person name="Jakobsen K.S."/>
            <person name="Wulff B.B."/>
            <person name="Steuernagel B."/>
            <person name="Mayer K.F."/>
            <person name="Olsen O.A."/>
        </authorList>
    </citation>
    <scope>NUCLEOTIDE SEQUENCE [LARGE SCALE GENOMIC DNA]</scope>
    <source>
        <strain evidence="2">cv. AL8/78</strain>
    </source>
</reference>
<reference evidence="1" key="3">
    <citation type="journal article" date="2017" name="Nature">
        <title>Genome sequence of the progenitor of the wheat D genome Aegilops tauschii.</title>
        <authorList>
            <person name="Luo M.C."/>
            <person name="Gu Y.Q."/>
            <person name="Puiu D."/>
            <person name="Wang H."/>
            <person name="Twardziok S.O."/>
            <person name="Deal K.R."/>
            <person name="Huo N."/>
            <person name="Zhu T."/>
            <person name="Wang L."/>
            <person name="Wang Y."/>
            <person name="McGuire P.E."/>
            <person name="Liu S."/>
            <person name="Long H."/>
            <person name="Ramasamy R.K."/>
            <person name="Rodriguez J.C."/>
            <person name="Van S.L."/>
            <person name="Yuan L."/>
            <person name="Wang Z."/>
            <person name="Xia Z."/>
            <person name="Xiao L."/>
            <person name="Anderson O.D."/>
            <person name="Ouyang S."/>
            <person name="Liang Y."/>
            <person name="Zimin A.V."/>
            <person name="Pertea G."/>
            <person name="Qi P."/>
            <person name="Bennetzen J.L."/>
            <person name="Dai X."/>
            <person name="Dawson M.W."/>
            <person name="Muller H.G."/>
            <person name="Kugler K."/>
            <person name="Rivarola-Duarte L."/>
            <person name="Spannagl M."/>
            <person name="Mayer K.F.X."/>
            <person name="Lu F.H."/>
            <person name="Bevan M.W."/>
            <person name="Leroy P."/>
            <person name="Li P."/>
            <person name="You F.M."/>
            <person name="Sun Q."/>
            <person name="Liu Z."/>
            <person name="Lyons E."/>
            <person name="Wicker T."/>
            <person name="Salzberg S.L."/>
            <person name="Devos K.M."/>
            <person name="Dvorak J."/>
        </authorList>
    </citation>
    <scope>NUCLEOTIDE SEQUENCE [LARGE SCALE GENOMIC DNA]</scope>
    <source>
        <strain evidence="1">cv. AL8/78</strain>
    </source>
</reference>
<reference evidence="1" key="5">
    <citation type="journal article" date="2021" name="G3 (Bethesda)">
        <title>Aegilops tauschii genome assembly Aet v5.0 features greater sequence contiguity and improved annotation.</title>
        <authorList>
            <person name="Wang L."/>
            <person name="Zhu T."/>
            <person name="Rodriguez J.C."/>
            <person name="Deal K.R."/>
            <person name="Dubcovsky J."/>
            <person name="McGuire P.E."/>
            <person name="Lux T."/>
            <person name="Spannagl M."/>
            <person name="Mayer K.F.X."/>
            <person name="Baldrich P."/>
            <person name="Meyers B.C."/>
            <person name="Huo N."/>
            <person name="Gu Y.Q."/>
            <person name="Zhou H."/>
            <person name="Devos K.M."/>
            <person name="Bennetzen J.L."/>
            <person name="Unver T."/>
            <person name="Budak H."/>
            <person name="Gulick P.J."/>
            <person name="Galiba G."/>
            <person name="Kalapos B."/>
            <person name="Nelson D.R."/>
            <person name="Li P."/>
            <person name="You F.M."/>
            <person name="Luo M.C."/>
            <person name="Dvorak J."/>
        </authorList>
    </citation>
    <scope>NUCLEOTIDE SEQUENCE [LARGE SCALE GENOMIC DNA]</scope>
    <source>
        <strain evidence="1">cv. AL8/78</strain>
    </source>
</reference>
<dbReference type="EnsemblPlants" id="AET7Gv20427100.10">
    <property type="protein sequence ID" value="AET7Gv20427100.10"/>
    <property type="gene ID" value="AET7Gv20427100"/>
</dbReference>
<keyword evidence="2" id="KW-1185">Reference proteome</keyword>
<protein>
    <submittedName>
        <fullName evidence="1">Uncharacterized protein</fullName>
    </submittedName>
</protein>
<name>A0A453R223_AEGTS</name>
<dbReference type="Proteomes" id="UP000015105">
    <property type="component" value="Chromosome 7D"/>
</dbReference>
<dbReference type="AlphaFoldDB" id="A0A453R223"/>
<evidence type="ECO:0000313" key="2">
    <source>
        <dbReference type="Proteomes" id="UP000015105"/>
    </source>
</evidence>
<organism evidence="1 2">
    <name type="scientific">Aegilops tauschii subsp. strangulata</name>
    <name type="common">Goatgrass</name>
    <dbReference type="NCBI Taxonomy" id="200361"/>
    <lineage>
        <taxon>Eukaryota</taxon>
        <taxon>Viridiplantae</taxon>
        <taxon>Streptophyta</taxon>
        <taxon>Embryophyta</taxon>
        <taxon>Tracheophyta</taxon>
        <taxon>Spermatophyta</taxon>
        <taxon>Magnoliopsida</taxon>
        <taxon>Liliopsida</taxon>
        <taxon>Poales</taxon>
        <taxon>Poaceae</taxon>
        <taxon>BOP clade</taxon>
        <taxon>Pooideae</taxon>
        <taxon>Triticodae</taxon>
        <taxon>Triticeae</taxon>
        <taxon>Triticinae</taxon>
        <taxon>Aegilops</taxon>
    </lineage>
</organism>
<evidence type="ECO:0000313" key="1">
    <source>
        <dbReference type="EnsemblPlants" id="AET7Gv20427100.10"/>
    </source>
</evidence>
<proteinExistence type="predicted"/>
<accession>A0A453R223</accession>
<reference evidence="1" key="4">
    <citation type="submission" date="2019-03" db="UniProtKB">
        <authorList>
            <consortium name="EnsemblPlants"/>
        </authorList>
    </citation>
    <scope>IDENTIFICATION</scope>
</reference>